<dbReference type="PANTHER" id="PTHR10903:SF68">
    <property type="entry name" value="TRANSLOCASE OF CHLOROPLAST 90, CHLOROPLASTIC"/>
    <property type="match status" value="1"/>
</dbReference>
<keyword evidence="2" id="KW-0813">Transport</keyword>
<evidence type="ECO:0000256" key="2">
    <source>
        <dbReference type="ARBA" id="ARBA00022448"/>
    </source>
</evidence>
<reference evidence="19" key="1">
    <citation type="submission" date="2020-01" db="EMBL/GenBank/DDBJ databases">
        <title>Genome sequence of Kobresia littledalei, the first chromosome-level genome in the family Cyperaceae.</title>
        <authorList>
            <person name="Qu G."/>
        </authorList>
    </citation>
    <scope>NUCLEOTIDE SEQUENCE</scope>
    <source>
        <strain evidence="19">C.B.Clarke</strain>
        <tissue evidence="19">Leaf</tissue>
    </source>
</reference>
<evidence type="ECO:0000256" key="5">
    <source>
        <dbReference type="ARBA" id="ARBA00022692"/>
    </source>
</evidence>
<feature type="domain" description="AIG1-type G" evidence="18">
    <location>
        <begin position="164"/>
        <end position="386"/>
    </location>
</feature>
<evidence type="ECO:0000256" key="8">
    <source>
        <dbReference type="ARBA" id="ARBA00022801"/>
    </source>
</evidence>
<dbReference type="InterPro" id="IPR006703">
    <property type="entry name" value="G_AIG1"/>
</dbReference>
<keyword evidence="6" id="KW-0479">Metal-binding</keyword>
<evidence type="ECO:0000256" key="3">
    <source>
        <dbReference type="ARBA" id="ARBA00022528"/>
    </source>
</evidence>
<keyword evidence="8" id="KW-0378">Hydrolase</keyword>
<dbReference type="Proteomes" id="UP000623129">
    <property type="component" value="Unassembled WGS sequence"/>
</dbReference>
<evidence type="ECO:0000256" key="14">
    <source>
        <dbReference type="ARBA" id="ARBA00023136"/>
    </source>
</evidence>
<comment type="cofactor">
    <cofactor evidence="1">
        <name>Mg(2+)</name>
        <dbReference type="ChEBI" id="CHEBI:18420"/>
    </cofactor>
</comment>
<dbReference type="InterPro" id="IPR024283">
    <property type="entry name" value="TOC159_MAD"/>
</dbReference>
<evidence type="ECO:0000256" key="15">
    <source>
        <dbReference type="ARBA" id="ARBA00023766"/>
    </source>
</evidence>
<organism evidence="19 20">
    <name type="scientific">Carex littledalei</name>
    <dbReference type="NCBI Taxonomy" id="544730"/>
    <lineage>
        <taxon>Eukaryota</taxon>
        <taxon>Viridiplantae</taxon>
        <taxon>Streptophyta</taxon>
        <taxon>Embryophyta</taxon>
        <taxon>Tracheophyta</taxon>
        <taxon>Spermatophyta</taxon>
        <taxon>Magnoliopsida</taxon>
        <taxon>Liliopsida</taxon>
        <taxon>Poales</taxon>
        <taxon>Cyperaceae</taxon>
        <taxon>Cyperoideae</taxon>
        <taxon>Cariceae</taxon>
        <taxon>Carex</taxon>
        <taxon>Carex subgen. Euthyceras</taxon>
    </lineage>
</organism>
<keyword evidence="11" id="KW-0653">Protein transport</keyword>
<keyword evidence="10" id="KW-0460">Magnesium</keyword>
<dbReference type="PROSITE" id="PS51720">
    <property type="entry name" value="G_AIG1"/>
    <property type="match status" value="1"/>
</dbReference>
<dbReference type="EMBL" id="SWLB01000019">
    <property type="protein sequence ID" value="KAF3325881.1"/>
    <property type="molecule type" value="Genomic_DNA"/>
</dbReference>
<keyword evidence="12" id="KW-1133">Transmembrane helix</keyword>
<feature type="compositionally biased region" description="Polar residues" evidence="17">
    <location>
        <begin position="54"/>
        <end position="66"/>
    </location>
</feature>
<keyword evidence="13" id="KW-0342">GTP-binding</keyword>
<evidence type="ECO:0000256" key="6">
    <source>
        <dbReference type="ARBA" id="ARBA00022723"/>
    </source>
</evidence>
<dbReference type="GO" id="GO:0005525">
    <property type="term" value="F:GTP binding"/>
    <property type="evidence" value="ECO:0007669"/>
    <property type="project" value="UniProtKB-KW"/>
</dbReference>
<feature type="region of interest" description="Disordered" evidence="17">
    <location>
        <begin position="71"/>
        <end position="90"/>
    </location>
</feature>
<proteinExistence type="inferred from homology"/>
<protein>
    <submittedName>
        <fullName evidence="19">Translocase of chloroplast 90</fullName>
    </submittedName>
</protein>
<evidence type="ECO:0000256" key="13">
    <source>
        <dbReference type="ARBA" id="ARBA00023134"/>
    </source>
</evidence>
<keyword evidence="5" id="KW-0812">Transmembrane</keyword>
<keyword evidence="20" id="KW-1185">Reference proteome</keyword>
<dbReference type="SUPFAM" id="SSF52540">
    <property type="entry name" value="P-loop containing nucleoside triphosphate hydrolases"/>
    <property type="match status" value="1"/>
</dbReference>
<dbReference type="GO" id="GO:0016787">
    <property type="term" value="F:hydrolase activity"/>
    <property type="evidence" value="ECO:0007669"/>
    <property type="project" value="UniProtKB-KW"/>
</dbReference>
<dbReference type="InterPro" id="IPR045058">
    <property type="entry name" value="GIMA/IAN/Toc"/>
</dbReference>
<feature type="region of interest" description="Disordered" evidence="17">
    <location>
        <begin position="24"/>
        <end position="66"/>
    </location>
</feature>
<keyword evidence="3" id="KW-0150">Chloroplast</keyword>
<evidence type="ECO:0000256" key="11">
    <source>
        <dbReference type="ARBA" id="ARBA00022927"/>
    </source>
</evidence>
<dbReference type="OrthoDB" id="8954335at2759"/>
<name>A0A833QVY8_9POAL</name>
<evidence type="ECO:0000256" key="9">
    <source>
        <dbReference type="ARBA" id="ARBA00022805"/>
    </source>
</evidence>
<feature type="region of interest" description="Disordered" evidence="17">
    <location>
        <begin position="474"/>
        <end position="496"/>
    </location>
</feature>
<evidence type="ECO:0000256" key="1">
    <source>
        <dbReference type="ARBA" id="ARBA00001946"/>
    </source>
</evidence>
<comment type="subcellular location">
    <subcellularLocation>
        <location evidence="15">Plastid</location>
        <location evidence="15">Chloroplast outer membrane</location>
        <topology evidence="15">Single-pass membrane protein</topology>
    </subcellularLocation>
</comment>
<evidence type="ECO:0000256" key="17">
    <source>
        <dbReference type="SAM" id="MobiDB-lite"/>
    </source>
</evidence>
<evidence type="ECO:0000256" key="16">
    <source>
        <dbReference type="ARBA" id="ARBA00023775"/>
    </source>
</evidence>
<evidence type="ECO:0000256" key="10">
    <source>
        <dbReference type="ARBA" id="ARBA00022842"/>
    </source>
</evidence>
<dbReference type="InterPro" id="IPR027417">
    <property type="entry name" value="P-loop_NTPase"/>
</dbReference>
<evidence type="ECO:0000313" key="20">
    <source>
        <dbReference type="Proteomes" id="UP000623129"/>
    </source>
</evidence>
<keyword evidence="4" id="KW-0934">Plastid</keyword>
<dbReference type="GO" id="GO:0046872">
    <property type="term" value="F:metal ion binding"/>
    <property type="evidence" value="ECO:0007669"/>
    <property type="project" value="UniProtKB-KW"/>
</dbReference>
<dbReference type="PANTHER" id="PTHR10903">
    <property type="entry name" value="GTPASE, IMAP FAMILY MEMBER-RELATED"/>
    <property type="match status" value="1"/>
</dbReference>
<gene>
    <name evidence="19" type="ORF">FCM35_KLT08961</name>
</gene>
<evidence type="ECO:0000256" key="4">
    <source>
        <dbReference type="ARBA" id="ARBA00022640"/>
    </source>
</evidence>
<dbReference type="GO" id="GO:0045036">
    <property type="term" value="P:protein targeting to chloroplast"/>
    <property type="evidence" value="ECO:0007669"/>
    <property type="project" value="TreeGrafter"/>
</dbReference>
<keyword evidence="14" id="KW-0472">Membrane</keyword>
<dbReference type="AlphaFoldDB" id="A0A833QVY8"/>
<comment type="similarity">
    <text evidence="16">Belongs to the TRAFAC class TrmE-Era-EngA-EngB-Septin-like GTPase superfamily. AIG1/Toc34/Toc159-like paraseptin GTPase family. TOC159 subfamily.</text>
</comment>
<evidence type="ECO:0000256" key="7">
    <source>
        <dbReference type="ARBA" id="ARBA00022741"/>
    </source>
</evidence>
<evidence type="ECO:0000259" key="18">
    <source>
        <dbReference type="PROSITE" id="PS51720"/>
    </source>
</evidence>
<dbReference type="Pfam" id="PF11886">
    <property type="entry name" value="TOC159_MAD"/>
    <property type="match status" value="1"/>
</dbReference>
<evidence type="ECO:0000313" key="19">
    <source>
        <dbReference type="EMBL" id="KAF3325881.1"/>
    </source>
</evidence>
<dbReference type="GO" id="GO:0009707">
    <property type="term" value="C:chloroplast outer membrane"/>
    <property type="evidence" value="ECO:0007669"/>
    <property type="project" value="UniProtKB-SubCell"/>
</dbReference>
<dbReference type="GO" id="GO:0015031">
    <property type="term" value="P:protein transport"/>
    <property type="evidence" value="ECO:0007669"/>
    <property type="project" value="UniProtKB-KW"/>
</dbReference>
<evidence type="ECO:0000256" key="12">
    <source>
        <dbReference type="ARBA" id="ARBA00022989"/>
    </source>
</evidence>
<keyword evidence="9" id="KW-1002">Plastid outer membrane</keyword>
<comment type="caution">
    <text evidence="19">The sequence shown here is derived from an EMBL/GenBank/DDBJ whole genome shotgun (WGS) entry which is preliminary data.</text>
</comment>
<sequence>MMSFRNWFPSHVGPTSLLSARPCSFFDDSNSNEDGSEEGTEDDLNAEPEAPASTGRTGENQVTETPTVTQASLVTSSHSPQNASKTNESDPFKRLETLQINFLRIINRIGESINHPTVTQVLYRLHLASLIRAGESGTNRPNLDINKAREIAVEQELSMRPGLDFSLRILLIGRTGTGKSATINSIFEQLKAGTDPFRPCTNRVQEIFDTVKGVKVTFIDTPGLSPSNPNQRKNRKILHSIKRFIRKAPPDIVLYFERLDNSATGDYTDYPLIKLITEIFGPSIWFNTILVMTHASSMPEGPNGIPVNYESFVPYRTSLVQQQIHKALSSTQIENPVIIMENDSMCGTNIKCRNLTQFLLLSASTKVLGDANRILKLKSNFNLLTPANPRVPSLPHLLSTLLKPQSVANSSDVDGEISSILEEGDDYDELPPIRILTKKQFEKLSNEQKEAYLDELDYRETLYLKKQLREDLKRRKESRVQDASEETENPPSDVMQVSDMPIPLSFDPGHPDYQYRCLLGTSDWLFFRPVLDPQGWDHDLGFDGVNLEASQEMGNNVNASFLAQFSKDKSDFTIQSECTGQYTNPEGAHTILTGIEIQTTGQRDLVYRVHGDAVFKTFSWNKAGGGFSVTKLGNMYFTGAKLEDFVNLGKRFQLVLNSGRLWGNGQVAHGGTIEAMIKGRDYPVRDEKISFGATVLSFEDESVLGGSLQADFRVGRGSKMSFGVNLNNRMLGQVSVRTSTSDHTEIAFIAAVTLIRALFRTKPSDNVE</sequence>
<dbReference type="Pfam" id="PF04548">
    <property type="entry name" value="AIG1"/>
    <property type="match status" value="1"/>
</dbReference>
<keyword evidence="7" id="KW-0547">Nucleotide-binding</keyword>
<feature type="compositionally biased region" description="Polar residues" evidence="17">
    <location>
        <begin position="71"/>
        <end position="86"/>
    </location>
</feature>
<dbReference type="Gene3D" id="3.40.50.300">
    <property type="entry name" value="P-loop containing nucleotide triphosphate hydrolases"/>
    <property type="match status" value="1"/>
</dbReference>
<feature type="compositionally biased region" description="Acidic residues" evidence="17">
    <location>
        <begin position="30"/>
        <end position="46"/>
    </location>
</feature>
<accession>A0A833QVY8</accession>